<dbReference type="Pfam" id="PF10277">
    <property type="entry name" value="Frag1"/>
    <property type="match status" value="1"/>
</dbReference>
<feature type="domain" description="CWH43-like N-terminal" evidence="7">
    <location>
        <begin position="5"/>
        <end position="230"/>
    </location>
</feature>
<protein>
    <recommendedName>
        <fullName evidence="7">CWH43-like N-terminal domain-containing protein</fullName>
    </recommendedName>
</protein>
<evidence type="ECO:0000256" key="6">
    <source>
        <dbReference type="SAM" id="Phobius"/>
    </source>
</evidence>
<keyword evidence="9" id="KW-1185">Reference proteome</keyword>
<comment type="subcellular location">
    <subcellularLocation>
        <location evidence="1">Endomembrane system</location>
        <topology evidence="1">Multi-pass membrane protein</topology>
    </subcellularLocation>
</comment>
<comment type="similarity">
    <text evidence="2">Belongs to the DRAM/TMEM150 family.</text>
</comment>
<dbReference type="InterPro" id="IPR050911">
    <property type="entry name" value="DRAM/TMEM150_Autophagy_Mod"/>
</dbReference>
<dbReference type="EMBL" id="CAWYQH010000079">
    <property type="protein sequence ID" value="CAK8681150.1"/>
    <property type="molecule type" value="Genomic_DNA"/>
</dbReference>
<dbReference type="PANTHER" id="PTHR21324:SF2">
    <property type="entry name" value="EG:22E5.9 PROTEIN"/>
    <property type="match status" value="1"/>
</dbReference>
<evidence type="ECO:0000259" key="7">
    <source>
        <dbReference type="Pfam" id="PF10277"/>
    </source>
</evidence>
<evidence type="ECO:0000313" key="8">
    <source>
        <dbReference type="EMBL" id="CAK8681150.1"/>
    </source>
</evidence>
<feature type="transmembrane region" description="Helical" evidence="6">
    <location>
        <begin position="7"/>
        <end position="33"/>
    </location>
</feature>
<feature type="transmembrane region" description="Helical" evidence="6">
    <location>
        <begin position="171"/>
        <end position="193"/>
    </location>
</feature>
<feature type="transmembrane region" description="Helical" evidence="6">
    <location>
        <begin position="205"/>
        <end position="226"/>
    </location>
</feature>
<keyword evidence="4 6" id="KW-1133">Transmembrane helix</keyword>
<feature type="transmembrane region" description="Helical" evidence="6">
    <location>
        <begin position="135"/>
        <end position="159"/>
    </location>
</feature>
<evidence type="ECO:0000256" key="5">
    <source>
        <dbReference type="ARBA" id="ARBA00023136"/>
    </source>
</evidence>
<accession>A0ABP0FRI9</accession>
<gene>
    <name evidence="8" type="ORF">CVLEPA_LOCUS11383</name>
</gene>
<evidence type="ECO:0000256" key="1">
    <source>
        <dbReference type="ARBA" id="ARBA00004127"/>
    </source>
</evidence>
<dbReference type="InterPro" id="IPR019402">
    <property type="entry name" value="CWH43_N"/>
</dbReference>
<reference evidence="8 9" key="1">
    <citation type="submission" date="2024-02" db="EMBL/GenBank/DDBJ databases">
        <authorList>
            <person name="Daric V."/>
            <person name="Darras S."/>
        </authorList>
    </citation>
    <scope>NUCLEOTIDE SEQUENCE [LARGE SCALE GENOMIC DNA]</scope>
</reference>
<dbReference type="PANTHER" id="PTHR21324">
    <property type="entry name" value="FASTING-INDUCIBLE INTEGRAL MEMBRANE PROTEIN TM6P1-RELATED"/>
    <property type="match status" value="1"/>
</dbReference>
<organism evidence="8 9">
    <name type="scientific">Clavelina lepadiformis</name>
    <name type="common">Light-bulb sea squirt</name>
    <name type="synonym">Ascidia lepadiformis</name>
    <dbReference type="NCBI Taxonomy" id="159417"/>
    <lineage>
        <taxon>Eukaryota</taxon>
        <taxon>Metazoa</taxon>
        <taxon>Chordata</taxon>
        <taxon>Tunicata</taxon>
        <taxon>Ascidiacea</taxon>
        <taxon>Aplousobranchia</taxon>
        <taxon>Clavelinidae</taxon>
        <taxon>Clavelina</taxon>
    </lineage>
</organism>
<keyword evidence="5 6" id="KW-0472">Membrane</keyword>
<evidence type="ECO:0000256" key="3">
    <source>
        <dbReference type="ARBA" id="ARBA00022692"/>
    </source>
</evidence>
<evidence type="ECO:0000256" key="4">
    <source>
        <dbReference type="ARBA" id="ARBA00022989"/>
    </source>
</evidence>
<dbReference type="Proteomes" id="UP001642483">
    <property type="component" value="Unassembled WGS sequence"/>
</dbReference>
<name>A0ABP0FRI9_CLALP</name>
<feature type="transmembrane region" description="Helical" evidence="6">
    <location>
        <begin position="104"/>
        <end position="123"/>
    </location>
</feature>
<proteinExistence type="inferred from homology"/>
<evidence type="ECO:0000256" key="2">
    <source>
        <dbReference type="ARBA" id="ARBA00006565"/>
    </source>
</evidence>
<keyword evidence="3 6" id="KW-0812">Transmembrane</keyword>
<evidence type="ECO:0000313" key="9">
    <source>
        <dbReference type="Proteomes" id="UP001642483"/>
    </source>
</evidence>
<sequence length="265" mass="29395">MMRVWIFYPIFVLFLMGGGIAICYGIAVTTGSVQRPPIWPTVSETGVCTPARGWFTMFLTWGSFFILASVYCYYKRIDKELVAGYSPNTRGYCSLESVKRCNCAALIFGVFGSIGVTVVSSFQTNCDKLTTTNHFAGALIAFISLTVYAWLVAFVSFSLQRLSCCDKFWATTRAVLAVLATASFITFVVGFGLDKKNNINPNSNLTTIAEWIMIYLAILYVFTLVGDLKKIEKVKMEFDLIRGVSHQEGDPLLIYGVNLPSLNQA</sequence>
<feature type="transmembrane region" description="Helical" evidence="6">
    <location>
        <begin position="53"/>
        <end position="74"/>
    </location>
</feature>
<comment type="caution">
    <text evidence="8">The sequence shown here is derived from an EMBL/GenBank/DDBJ whole genome shotgun (WGS) entry which is preliminary data.</text>
</comment>